<dbReference type="CDD" id="cd00090">
    <property type="entry name" value="HTH_ARSR"/>
    <property type="match status" value="1"/>
</dbReference>
<dbReference type="AlphaFoldDB" id="A0A841ALV5"/>
<dbReference type="SMART" id="SM00418">
    <property type="entry name" value="HTH_ARSR"/>
    <property type="match status" value="1"/>
</dbReference>
<comment type="caution">
    <text evidence="6">The sequence shown here is derived from an EMBL/GenBank/DDBJ whole genome shotgun (WGS) entry which is preliminary data.</text>
</comment>
<dbReference type="Proteomes" id="UP000536685">
    <property type="component" value="Unassembled WGS sequence"/>
</dbReference>
<dbReference type="InterPro" id="IPR036388">
    <property type="entry name" value="WH-like_DNA-bd_sf"/>
</dbReference>
<dbReference type="PANTHER" id="PTHR33154">
    <property type="entry name" value="TRANSCRIPTIONAL REGULATOR, ARSR FAMILY"/>
    <property type="match status" value="1"/>
</dbReference>
<dbReference type="EMBL" id="JACHMJ010000001">
    <property type="protein sequence ID" value="MBB5842465.1"/>
    <property type="molecule type" value="Genomic_DNA"/>
</dbReference>
<gene>
    <name evidence="6" type="ORF">HD599_000788</name>
</gene>
<dbReference type="InterPro" id="IPR036390">
    <property type="entry name" value="WH_DNA-bd_sf"/>
</dbReference>
<feature type="region of interest" description="Disordered" evidence="4">
    <location>
        <begin position="87"/>
        <end position="109"/>
    </location>
</feature>
<evidence type="ECO:0000256" key="2">
    <source>
        <dbReference type="ARBA" id="ARBA00023125"/>
    </source>
</evidence>
<dbReference type="InterPro" id="IPR011991">
    <property type="entry name" value="ArsR-like_HTH"/>
</dbReference>
<evidence type="ECO:0000313" key="7">
    <source>
        <dbReference type="Proteomes" id="UP000536685"/>
    </source>
</evidence>
<keyword evidence="7" id="KW-1185">Reference proteome</keyword>
<protein>
    <submittedName>
        <fullName evidence="6">DNA-binding transcriptional ArsR family regulator</fullName>
    </submittedName>
</protein>
<dbReference type="InterPro" id="IPR001845">
    <property type="entry name" value="HTH_ArsR_DNA-bd_dom"/>
</dbReference>
<dbReference type="GO" id="GO:0003700">
    <property type="term" value="F:DNA-binding transcription factor activity"/>
    <property type="evidence" value="ECO:0007669"/>
    <property type="project" value="InterPro"/>
</dbReference>
<organism evidence="6 7">
    <name type="scientific">Conyzicola lurida</name>
    <dbReference type="NCBI Taxonomy" id="1172621"/>
    <lineage>
        <taxon>Bacteria</taxon>
        <taxon>Bacillati</taxon>
        <taxon>Actinomycetota</taxon>
        <taxon>Actinomycetes</taxon>
        <taxon>Micrococcales</taxon>
        <taxon>Microbacteriaceae</taxon>
        <taxon>Conyzicola</taxon>
    </lineage>
</organism>
<evidence type="ECO:0000256" key="3">
    <source>
        <dbReference type="ARBA" id="ARBA00023163"/>
    </source>
</evidence>
<proteinExistence type="predicted"/>
<name>A0A841ALV5_9MICO</name>
<evidence type="ECO:0000256" key="1">
    <source>
        <dbReference type="ARBA" id="ARBA00023015"/>
    </source>
</evidence>
<dbReference type="InterPro" id="IPR051081">
    <property type="entry name" value="HTH_MetalResp_TranReg"/>
</dbReference>
<accession>A0A841ALV5</accession>
<reference evidence="6 7" key="1">
    <citation type="submission" date="2020-08" db="EMBL/GenBank/DDBJ databases">
        <title>Sequencing the genomes of 1000 actinobacteria strains.</title>
        <authorList>
            <person name="Klenk H.-P."/>
        </authorList>
    </citation>
    <scope>NUCLEOTIDE SEQUENCE [LARGE SCALE GENOMIC DNA]</scope>
    <source>
        <strain evidence="6 7">DSM 105784</strain>
    </source>
</reference>
<sequence>MRFRIVQILASGEHMSGEISDAVTGNYGVGRSAVSKHLAVLRDSGWVDVQVEGPVRWYKLRDEWWRLVDRVLEWLRYLWKRRIGTLSKNDTNPAYASTGDPFRPTPLDG</sequence>
<keyword evidence="2 6" id="KW-0238">DNA-binding</keyword>
<dbReference type="PROSITE" id="PS50987">
    <property type="entry name" value="HTH_ARSR_2"/>
    <property type="match status" value="1"/>
</dbReference>
<evidence type="ECO:0000313" key="6">
    <source>
        <dbReference type="EMBL" id="MBB5842465.1"/>
    </source>
</evidence>
<feature type="domain" description="HTH arsR-type" evidence="5">
    <location>
        <begin position="1"/>
        <end position="82"/>
    </location>
</feature>
<evidence type="ECO:0000256" key="4">
    <source>
        <dbReference type="SAM" id="MobiDB-lite"/>
    </source>
</evidence>
<keyword evidence="3" id="KW-0804">Transcription</keyword>
<dbReference type="Pfam" id="PF01022">
    <property type="entry name" value="HTH_5"/>
    <property type="match status" value="1"/>
</dbReference>
<dbReference type="Gene3D" id="1.10.10.10">
    <property type="entry name" value="Winged helix-like DNA-binding domain superfamily/Winged helix DNA-binding domain"/>
    <property type="match status" value="1"/>
</dbReference>
<keyword evidence="1" id="KW-0805">Transcription regulation</keyword>
<dbReference type="GO" id="GO:0003677">
    <property type="term" value="F:DNA binding"/>
    <property type="evidence" value="ECO:0007669"/>
    <property type="project" value="UniProtKB-KW"/>
</dbReference>
<dbReference type="SUPFAM" id="SSF46785">
    <property type="entry name" value="Winged helix' DNA-binding domain"/>
    <property type="match status" value="1"/>
</dbReference>
<evidence type="ECO:0000259" key="5">
    <source>
        <dbReference type="PROSITE" id="PS50987"/>
    </source>
</evidence>
<dbReference type="PANTHER" id="PTHR33154:SF33">
    <property type="entry name" value="TRANSCRIPTIONAL REPRESSOR SDPR"/>
    <property type="match status" value="1"/>
</dbReference>